<evidence type="ECO:0008006" key="3">
    <source>
        <dbReference type="Google" id="ProtNLM"/>
    </source>
</evidence>
<name>A0A1J4JTG4_9EUKA</name>
<dbReference type="InterPro" id="IPR016197">
    <property type="entry name" value="Chromo-like_dom_sf"/>
</dbReference>
<sequence>MEEVSSLNIDDCQDILNIYAHQTEDDTIFYRVQWSNRSCEWVDGASLFNPKYQKYLVRYWNSKPVCLIDSSTQTDPVKIFDFSITQENIKKWTSSFRTFYDGDKGNLSTAREEDLSGLIPFNVVSINVIENQAMVQFSEGATPVEMPLDRLLMLSPQLVAQYFVNAEMSQE</sequence>
<comment type="caution">
    <text evidence="1">The sequence shown here is derived from an EMBL/GenBank/DDBJ whole genome shotgun (WGS) entry which is preliminary data.</text>
</comment>
<organism evidence="1 2">
    <name type="scientific">Tritrichomonas foetus</name>
    <dbReference type="NCBI Taxonomy" id="1144522"/>
    <lineage>
        <taxon>Eukaryota</taxon>
        <taxon>Metamonada</taxon>
        <taxon>Parabasalia</taxon>
        <taxon>Tritrichomonadida</taxon>
        <taxon>Tritrichomonadidae</taxon>
        <taxon>Tritrichomonas</taxon>
    </lineage>
</organism>
<dbReference type="EMBL" id="MLAK01000938">
    <property type="protein sequence ID" value="OHT00788.1"/>
    <property type="molecule type" value="Genomic_DNA"/>
</dbReference>
<keyword evidence="2" id="KW-1185">Reference proteome</keyword>
<protein>
    <recommendedName>
        <fullName evidence="3">Chromo domain-containing protein</fullName>
    </recommendedName>
</protein>
<gene>
    <name evidence="1" type="ORF">TRFO_07768</name>
</gene>
<reference evidence="1" key="1">
    <citation type="submission" date="2016-10" db="EMBL/GenBank/DDBJ databases">
        <authorList>
            <person name="Benchimol M."/>
            <person name="Almeida L.G."/>
            <person name="Vasconcelos A.T."/>
            <person name="Perreira-Neves A."/>
            <person name="Rosa I.A."/>
            <person name="Tasca T."/>
            <person name="Bogo M.R."/>
            <person name="de Souza W."/>
        </authorList>
    </citation>
    <scope>NUCLEOTIDE SEQUENCE [LARGE SCALE GENOMIC DNA]</scope>
    <source>
        <strain evidence="1">K</strain>
    </source>
</reference>
<dbReference type="RefSeq" id="XP_068353924.1">
    <property type="nucleotide sequence ID" value="XM_068493885.1"/>
</dbReference>
<accession>A0A1J4JTG4</accession>
<proteinExistence type="predicted"/>
<evidence type="ECO:0000313" key="1">
    <source>
        <dbReference type="EMBL" id="OHT00788.1"/>
    </source>
</evidence>
<dbReference type="VEuPathDB" id="TrichDB:TRFO_07768"/>
<dbReference type="SUPFAM" id="SSF54160">
    <property type="entry name" value="Chromo domain-like"/>
    <property type="match status" value="1"/>
</dbReference>
<evidence type="ECO:0000313" key="2">
    <source>
        <dbReference type="Proteomes" id="UP000179807"/>
    </source>
</evidence>
<dbReference type="Proteomes" id="UP000179807">
    <property type="component" value="Unassembled WGS sequence"/>
</dbReference>
<dbReference type="AlphaFoldDB" id="A0A1J4JTG4"/>
<dbReference type="GeneID" id="94828589"/>